<feature type="domain" description="DUF8039" evidence="2">
    <location>
        <begin position="17"/>
        <end position="107"/>
    </location>
</feature>
<protein>
    <recommendedName>
        <fullName evidence="2">DUF8039 domain-containing protein</fullName>
    </recommendedName>
</protein>
<reference evidence="3 4" key="1">
    <citation type="journal article" date="2019" name="Sci. Rep.">
        <title>A high-quality genome of Eragrostis curvula grass provides insights into Poaceae evolution and supports new strategies to enhance forage quality.</title>
        <authorList>
            <person name="Carballo J."/>
            <person name="Santos B.A.C.M."/>
            <person name="Zappacosta D."/>
            <person name="Garbus I."/>
            <person name="Selva J.P."/>
            <person name="Gallo C.A."/>
            <person name="Diaz A."/>
            <person name="Albertini E."/>
            <person name="Caccamo M."/>
            <person name="Echenique V."/>
        </authorList>
    </citation>
    <scope>NUCLEOTIDE SEQUENCE [LARGE SCALE GENOMIC DNA]</scope>
    <source>
        <strain evidence="4">cv. Victoria</strain>
        <tissue evidence="3">Leaf</tissue>
    </source>
</reference>
<dbReference type="PANTHER" id="PTHR33018">
    <property type="entry name" value="OS10G0338966 PROTEIN-RELATED"/>
    <property type="match status" value="1"/>
</dbReference>
<sequence length="389" mass="43358">MDVSNEEHPPPAHEDDDSIDLLTGPTPCTLMMNVAGHIIEVGRGQVHPKQNVIHCAKVREGYVVVRVDYVHADFIDQLLEVAPNDEITTLGEALQQRIQWRRTSIVLRPLPFDHSSYSRSAPSGSDRRPDNSAGQQAEEPRQNSNGVTTHQEKEKSMGAAVQQKQCFSDGLLLQQEANKRGEQLNKSKSEQDMTKCVQEAAKAEQEKAKKAEDDKAAKAEQEKAKLAEQEKAKKAEQEKAKKAQQEKAKKAKQDKGKKAEVGKMTSKTSKEANCQINVEPSNKKDVPNLSHWTAAWTQFLSITRTNKKGKAKLYHSFKFPCHQQPSGETCGFYTAYHMILTATKVGLTRPEDFKIPTGPIPVEELGKIRAKTASFLMSQKPSKFDKGKC</sequence>
<accession>A0A5J9TE07</accession>
<name>A0A5J9TE07_9POAL</name>
<dbReference type="EMBL" id="RWGY01000039">
    <property type="protein sequence ID" value="TVU09218.1"/>
    <property type="molecule type" value="Genomic_DNA"/>
</dbReference>
<dbReference type="AlphaFoldDB" id="A0A5J9TE07"/>
<proteinExistence type="predicted"/>
<dbReference type="InterPro" id="IPR058352">
    <property type="entry name" value="DUF8039"/>
</dbReference>
<gene>
    <name evidence="3" type="ORF">EJB05_42666</name>
</gene>
<feature type="compositionally biased region" description="Basic and acidic residues" evidence="1">
    <location>
        <begin position="180"/>
        <end position="193"/>
    </location>
</feature>
<organism evidence="3 4">
    <name type="scientific">Eragrostis curvula</name>
    <name type="common">weeping love grass</name>
    <dbReference type="NCBI Taxonomy" id="38414"/>
    <lineage>
        <taxon>Eukaryota</taxon>
        <taxon>Viridiplantae</taxon>
        <taxon>Streptophyta</taxon>
        <taxon>Embryophyta</taxon>
        <taxon>Tracheophyta</taxon>
        <taxon>Spermatophyta</taxon>
        <taxon>Magnoliopsida</taxon>
        <taxon>Liliopsida</taxon>
        <taxon>Poales</taxon>
        <taxon>Poaceae</taxon>
        <taxon>PACMAD clade</taxon>
        <taxon>Chloridoideae</taxon>
        <taxon>Eragrostideae</taxon>
        <taxon>Eragrostidinae</taxon>
        <taxon>Eragrostis</taxon>
    </lineage>
</organism>
<dbReference type="OrthoDB" id="676990at2759"/>
<comment type="caution">
    <text evidence="3">The sequence shown here is derived from an EMBL/GenBank/DDBJ whole genome shotgun (WGS) entry which is preliminary data.</text>
</comment>
<feature type="compositionally biased region" description="Polar residues" evidence="1">
    <location>
        <begin position="265"/>
        <end position="279"/>
    </location>
</feature>
<feature type="region of interest" description="Disordered" evidence="1">
    <location>
        <begin position="180"/>
        <end position="279"/>
    </location>
</feature>
<evidence type="ECO:0000313" key="4">
    <source>
        <dbReference type="Proteomes" id="UP000324897"/>
    </source>
</evidence>
<evidence type="ECO:0000259" key="2">
    <source>
        <dbReference type="Pfam" id="PF26133"/>
    </source>
</evidence>
<dbReference type="PANTHER" id="PTHR33018:SF37">
    <property type="entry name" value="TRANSPOSASE TNP1_EN_SPM-LIKE DOMAIN-CONTAINING PROTEIN"/>
    <property type="match status" value="1"/>
</dbReference>
<evidence type="ECO:0000256" key="1">
    <source>
        <dbReference type="SAM" id="MobiDB-lite"/>
    </source>
</evidence>
<feature type="non-terminal residue" evidence="3">
    <location>
        <position position="1"/>
    </location>
</feature>
<dbReference type="Pfam" id="PF26133">
    <property type="entry name" value="DUF8039"/>
    <property type="match status" value="1"/>
</dbReference>
<feature type="region of interest" description="Disordered" evidence="1">
    <location>
        <begin position="1"/>
        <end position="20"/>
    </location>
</feature>
<feature type="compositionally biased region" description="Basic and acidic residues" evidence="1">
    <location>
        <begin position="1"/>
        <end position="13"/>
    </location>
</feature>
<feature type="region of interest" description="Disordered" evidence="1">
    <location>
        <begin position="112"/>
        <end position="162"/>
    </location>
</feature>
<dbReference type="Gramene" id="TVU09218">
    <property type="protein sequence ID" value="TVU09218"/>
    <property type="gene ID" value="EJB05_42666"/>
</dbReference>
<dbReference type="Proteomes" id="UP000324897">
    <property type="component" value="Chromosome 3"/>
</dbReference>
<keyword evidence="4" id="KW-1185">Reference proteome</keyword>
<evidence type="ECO:0000313" key="3">
    <source>
        <dbReference type="EMBL" id="TVU09218.1"/>
    </source>
</evidence>
<feature type="compositionally biased region" description="Basic and acidic residues" evidence="1">
    <location>
        <begin position="201"/>
        <end position="261"/>
    </location>
</feature>